<dbReference type="Proteomes" id="UP000516412">
    <property type="component" value="Chromosome"/>
</dbReference>
<dbReference type="GO" id="GO:0005524">
    <property type="term" value="F:ATP binding"/>
    <property type="evidence" value="ECO:0007669"/>
    <property type="project" value="InterPro"/>
</dbReference>
<evidence type="ECO:0000256" key="3">
    <source>
        <dbReference type="ARBA" id="ARBA00022989"/>
    </source>
</evidence>
<keyword evidence="3 5" id="KW-1133">Transmembrane helix</keyword>
<protein>
    <submittedName>
        <fullName evidence="7">ABC transporter transmembrane region family protein</fullName>
    </submittedName>
</protein>
<feature type="transmembrane region" description="Helical" evidence="5">
    <location>
        <begin position="149"/>
        <end position="170"/>
    </location>
</feature>
<dbReference type="AlphaFoldDB" id="A0A7H1M8T4"/>
<dbReference type="EMBL" id="CP060414">
    <property type="protein sequence ID" value="QNT58049.1"/>
    <property type="molecule type" value="Genomic_DNA"/>
</dbReference>
<evidence type="ECO:0000259" key="6">
    <source>
        <dbReference type="Pfam" id="PF13748"/>
    </source>
</evidence>
<evidence type="ECO:0000256" key="5">
    <source>
        <dbReference type="SAM" id="Phobius"/>
    </source>
</evidence>
<evidence type="ECO:0000313" key="7">
    <source>
        <dbReference type="EMBL" id="QNT58049.1"/>
    </source>
</evidence>
<dbReference type="Pfam" id="PF13748">
    <property type="entry name" value="ABC_membrane_3"/>
    <property type="match status" value="1"/>
</dbReference>
<keyword evidence="4 5" id="KW-0472">Membrane</keyword>
<feature type="transmembrane region" description="Helical" evidence="5">
    <location>
        <begin position="245"/>
        <end position="263"/>
    </location>
</feature>
<reference evidence="7" key="1">
    <citation type="submission" date="2024-06" db="EMBL/GenBank/DDBJ databases">
        <title>Complete Genome Sequence of mouse commensal type strain Neisseria musculi.</title>
        <authorList>
            <person name="Thapa E."/>
            <person name="Aluvathingal J."/>
            <person name="Nadendla S."/>
            <person name="Mehta A."/>
            <person name="Tettelin H."/>
            <person name="Weyand N.J."/>
        </authorList>
    </citation>
    <scope>NUCLEOTIDE SEQUENCE</scope>
    <source>
        <strain evidence="7">NW831</strain>
    </source>
</reference>
<evidence type="ECO:0000256" key="2">
    <source>
        <dbReference type="ARBA" id="ARBA00022692"/>
    </source>
</evidence>
<proteinExistence type="predicted"/>
<dbReference type="Gene3D" id="1.20.1560.10">
    <property type="entry name" value="ABC transporter type 1, transmembrane domain"/>
    <property type="match status" value="1"/>
</dbReference>
<feature type="domain" description="ABC transmembrane type-1" evidence="6">
    <location>
        <begin position="12"/>
        <end position="245"/>
    </location>
</feature>
<feature type="transmembrane region" description="Helical" evidence="5">
    <location>
        <begin position="218"/>
        <end position="239"/>
    </location>
</feature>
<feature type="transmembrane region" description="Helical" evidence="5">
    <location>
        <begin position="60"/>
        <end position="79"/>
    </location>
</feature>
<name>A0A7H1M8T4_9NEIS</name>
<gene>
    <name evidence="7" type="ORF">H7A79_0429</name>
</gene>
<evidence type="ECO:0000256" key="1">
    <source>
        <dbReference type="ARBA" id="ARBA00004651"/>
    </source>
</evidence>
<dbReference type="GO" id="GO:0140359">
    <property type="term" value="F:ABC-type transporter activity"/>
    <property type="evidence" value="ECO:0007669"/>
    <property type="project" value="InterPro"/>
</dbReference>
<dbReference type="KEGG" id="nmus:H7A79_0429"/>
<comment type="subcellular location">
    <subcellularLocation>
        <location evidence="1">Cell membrane</location>
        <topology evidence="1">Multi-pass membrane protein</topology>
    </subcellularLocation>
</comment>
<keyword evidence="2 5" id="KW-0812">Transmembrane</keyword>
<sequence length="286" mass="32242">MAIKATDNWQALKYLARHNQKRLLFTFGLVAAENILYLTYPLFSAFAIDAMVRGEIFKALLYSVFVLAAWSLGALRRSVDTRVFARMYADLTVPVIMRQRAQGADTSAISARVMLSHELVDFFEIHLPTLIMSGFSLIGAGIMLLFLEFWAGAAAAAVLLVFGLMLPRYAQTNDSLYARLNNRLEKEVCLIENAGREQLQRHYRYTARLRIRLSNREALGFLWIGVAMAVVFGTAVIQLGSRTVSAGHIYAVMTYLWTFAVALDDGPRLLEEFSKLKDIEKRVDTE</sequence>
<accession>A0A7H1M8T4</accession>
<keyword evidence="8" id="KW-1185">Reference proteome</keyword>
<dbReference type="InterPro" id="IPR011527">
    <property type="entry name" value="ABC1_TM_dom"/>
</dbReference>
<feature type="transmembrane region" description="Helical" evidence="5">
    <location>
        <begin position="122"/>
        <end position="143"/>
    </location>
</feature>
<evidence type="ECO:0000256" key="4">
    <source>
        <dbReference type="ARBA" id="ARBA00023136"/>
    </source>
</evidence>
<dbReference type="InterPro" id="IPR036640">
    <property type="entry name" value="ABC1_TM_sf"/>
</dbReference>
<dbReference type="SUPFAM" id="SSF90123">
    <property type="entry name" value="ABC transporter transmembrane region"/>
    <property type="match status" value="1"/>
</dbReference>
<feature type="transmembrane region" description="Helical" evidence="5">
    <location>
        <begin position="23"/>
        <end position="48"/>
    </location>
</feature>
<evidence type="ECO:0000313" key="8">
    <source>
        <dbReference type="Proteomes" id="UP000516412"/>
    </source>
</evidence>
<organism evidence="7 8">
    <name type="scientific">Neisseria musculi</name>
    <dbReference type="NCBI Taxonomy" id="1815583"/>
    <lineage>
        <taxon>Bacteria</taxon>
        <taxon>Pseudomonadati</taxon>
        <taxon>Pseudomonadota</taxon>
        <taxon>Betaproteobacteria</taxon>
        <taxon>Neisseriales</taxon>
        <taxon>Neisseriaceae</taxon>
        <taxon>Neisseria</taxon>
    </lineage>
</organism>
<dbReference type="GO" id="GO:0005886">
    <property type="term" value="C:plasma membrane"/>
    <property type="evidence" value="ECO:0007669"/>
    <property type="project" value="UniProtKB-SubCell"/>
</dbReference>
<dbReference type="RefSeq" id="WP_187000937.1">
    <property type="nucleotide sequence ID" value="NZ_CP060414.2"/>
</dbReference>